<evidence type="ECO:0000256" key="6">
    <source>
        <dbReference type="ARBA" id="ARBA00022491"/>
    </source>
</evidence>
<evidence type="ECO:0000259" key="14">
    <source>
        <dbReference type="PROSITE" id="PS50944"/>
    </source>
</evidence>
<dbReference type="InterPro" id="IPR037126">
    <property type="entry name" value="PdaC/RsiV-like_sf"/>
</dbReference>
<dbReference type="InterPro" id="IPR036390">
    <property type="entry name" value="WH_DNA-bd_sf"/>
</dbReference>
<accession>A0A0B7IJM7</accession>
<dbReference type="PANTHER" id="PTHR33238">
    <property type="entry name" value="IRON (METAL) DEPENDENT REPRESSOR, DTXR FAMILY"/>
    <property type="match status" value="1"/>
</dbReference>
<dbReference type="Gene3D" id="3.90.640.20">
    <property type="entry name" value="Heat-shock cognate protein, ATPase"/>
    <property type="match status" value="1"/>
</dbReference>
<dbReference type="InterPro" id="IPR025303">
    <property type="entry name" value="PdaC"/>
</dbReference>
<evidence type="ECO:0000256" key="13">
    <source>
        <dbReference type="ARBA" id="ARBA00032593"/>
    </source>
</evidence>
<dbReference type="InterPro" id="IPR050536">
    <property type="entry name" value="DtxR_MntR_Metal-Reg"/>
</dbReference>
<dbReference type="GO" id="GO:0003700">
    <property type="term" value="F:DNA-binding transcription factor activity"/>
    <property type="evidence" value="ECO:0007669"/>
    <property type="project" value="InterPro"/>
</dbReference>
<feature type="domain" description="HTH dtxR-type" evidence="14">
    <location>
        <begin position="3"/>
        <end position="65"/>
    </location>
</feature>
<evidence type="ECO:0000313" key="15">
    <source>
        <dbReference type="EMBL" id="CEN50779.1"/>
    </source>
</evidence>
<keyword evidence="5" id="KW-0963">Cytoplasm</keyword>
<dbReference type="Gene3D" id="3.30.565.40">
    <property type="entry name" value="Fervidobacterium nodosum Rt17-B1 like"/>
    <property type="match status" value="1"/>
</dbReference>
<dbReference type="InterPro" id="IPR021729">
    <property type="entry name" value="DUF3298"/>
</dbReference>
<comment type="similarity">
    <text evidence="2">Belongs to the DtxR/MntR family.</text>
</comment>
<organism evidence="15 16">
    <name type="scientific">Capnocytophaga canimorsus</name>
    <dbReference type="NCBI Taxonomy" id="28188"/>
    <lineage>
        <taxon>Bacteria</taxon>
        <taxon>Pseudomonadati</taxon>
        <taxon>Bacteroidota</taxon>
        <taxon>Flavobacteriia</taxon>
        <taxon>Flavobacteriales</taxon>
        <taxon>Flavobacteriaceae</taxon>
        <taxon>Capnocytophaga</taxon>
    </lineage>
</organism>
<comment type="subcellular location">
    <subcellularLocation>
        <location evidence="1">Cytoplasm</location>
    </subcellularLocation>
</comment>
<evidence type="ECO:0000256" key="10">
    <source>
        <dbReference type="ARBA" id="ARBA00023163"/>
    </source>
</evidence>
<reference evidence="16" key="1">
    <citation type="submission" date="2015-01" db="EMBL/GenBank/DDBJ databases">
        <authorList>
            <person name="MANFREDI Pablo"/>
        </authorList>
    </citation>
    <scope>NUCLEOTIDE SEQUENCE [LARGE SCALE GENOMIC DNA]</scope>
    <source>
        <strain evidence="16">Cc11</strain>
    </source>
</reference>
<dbReference type="EMBL" id="CDOK01000136">
    <property type="protein sequence ID" value="CEN50779.1"/>
    <property type="molecule type" value="Genomic_DNA"/>
</dbReference>
<evidence type="ECO:0000256" key="3">
    <source>
        <dbReference type="ARBA" id="ARBA00011738"/>
    </source>
</evidence>
<dbReference type="PROSITE" id="PS50944">
    <property type="entry name" value="HTH_DTXR"/>
    <property type="match status" value="1"/>
</dbReference>
<evidence type="ECO:0000256" key="11">
    <source>
        <dbReference type="ARBA" id="ARBA00023211"/>
    </source>
</evidence>
<dbReference type="GO" id="GO:0046983">
    <property type="term" value="F:protein dimerization activity"/>
    <property type="evidence" value="ECO:0007669"/>
    <property type="project" value="InterPro"/>
</dbReference>
<proteinExistence type="inferred from homology"/>
<evidence type="ECO:0000256" key="2">
    <source>
        <dbReference type="ARBA" id="ARBA00007871"/>
    </source>
</evidence>
<dbReference type="SUPFAM" id="SSF47979">
    <property type="entry name" value="Iron-dependent repressor protein, dimerization domain"/>
    <property type="match status" value="1"/>
</dbReference>
<dbReference type="Pfam" id="PF04023">
    <property type="entry name" value="FeoA"/>
    <property type="match status" value="1"/>
</dbReference>
<dbReference type="InterPro" id="IPR022687">
    <property type="entry name" value="HTH_DTXR"/>
</dbReference>
<dbReference type="InterPro" id="IPR022689">
    <property type="entry name" value="Iron_dep_repressor"/>
</dbReference>
<dbReference type="Gene3D" id="2.30.30.90">
    <property type="match status" value="1"/>
</dbReference>
<evidence type="ECO:0000256" key="5">
    <source>
        <dbReference type="ARBA" id="ARBA00022490"/>
    </source>
</evidence>
<dbReference type="GO" id="GO:0046914">
    <property type="term" value="F:transition metal ion binding"/>
    <property type="evidence" value="ECO:0007669"/>
    <property type="project" value="InterPro"/>
</dbReference>
<evidence type="ECO:0000256" key="1">
    <source>
        <dbReference type="ARBA" id="ARBA00004496"/>
    </source>
</evidence>
<name>A0A0B7IJM7_9FLAO</name>
<comment type="function">
    <text evidence="12">In the presence of manganese, represses expression of mntH and mntS. Up-regulates expression of mntP.</text>
</comment>
<dbReference type="Pfam" id="PF02742">
    <property type="entry name" value="Fe_dep_repr_C"/>
    <property type="match status" value="1"/>
</dbReference>
<dbReference type="Pfam" id="PF13739">
    <property type="entry name" value="PdaC"/>
    <property type="match status" value="1"/>
</dbReference>
<dbReference type="PANTHER" id="PTHR33238:SF11">
    <property type="entry name" value="TRANSCRIPTIONAL REGULATOR MNTR"/>
    <property type="match status" value="1"/>
</dbReference>
<evidence type="ECO:0000256" key="8">
    <source>
        <dbReference type="ARBA" id="ARBA00023125"/>
    </source>
</evidence>
<dbReference type="GO" id="GO:0005737">
    <property type="term" value="C:cytoplasm"/>
    <property type="evidence" value="ECO:0007669"/>
    <property type="project" value="UniProtKB-SubCell"/>
</dbReference>
<protein>
    <recommendedName>
        <fullName evidence="4">Transcriptional regulator MntR</fullName>
    </recommendedName>
    <alternativeName>
        <fullName evidence="13">Manganese transport regulator</fullName>
    </alternativeName>
</protein>
<dbReference type="AlphaFoldDB" id="A0A0B7IJM7"/>
<dbReference type="FunFam" id="1.10.60.10:FF:000004">
    <property type="entry name" value="DtxR family transcriptional regulator"/>
    <property type="match status" value="1"/>
</dbReference>
<dbReference type="SMART" id="SM00529">
    <property type="entry name" value="HTH_DTXR"/>
    <property type="match status" value="1"/>
</dbReference>
<dbReference type="InterPro" id="IPR038157">
    <property type="entry name" value="FeoA_core_dom"/>
</dbReference>
<dbReference type="InterPro" id="IPR007167">
    <property type="entry name" value="Fe-transptr_FeoA-like"/>
</dbReference>
<evidence type="ECO:0000256" key="12">
    <source>
        <dbReference type="ARBA" id="ARBA00025185"/>
    </source>
</evidence>
<dbReference type="Gene3D" id="1.10.60.10">
    <property type="entry name" value="Iron dependent repressor, metal binding and dimerisation domain"/>
    <property type="match status" value="1"/>
</dbReference>
<keyword evidence="6" id="KW-0678">Repressor</keyword>
<sequence>MQMTFSEENYLKTIFHLSNEGGETVSTNAIADAMQTKASSVTDMIKKLSEKKLVDYKRYQGVLLTKKGTEKAVSIVRKHRLWEVFLVEKLGFSWDEVHEIAEELEHIHSEKLIERLDAFLGFPETDPHGDPIPNKEGIIEKTPKILLSDLEINNKAVFVGVKNTSKDFLIYLNKISIALGDEFSVIDKEKFDHSMTISLAGKMVILSSVVSRNIYVQNINNCISKITLLFGAFLLFSCSDKISFTEKIVQKSASDCENCGTVYLTYLQCEKPSEFAENFNKTIQNRIVDFVEMDSKEKPSEISGEAAIAQSLDNFMKEYADLQQHFPEIAAYELILTDSIVYQNKKMVSLVSKTYSFLGGAHGYETTTYLNFDAKNGKVIHNDSLFSDVEKVKEIAEKQFKSEFEIDDKTALSQNGFWFDDNTFHLPQNIGISDKSLILHYNPYEIASYADGAVVIEIPMQQIKPFFRY</sequence>
<keyword evidence="11" id="KW-0464">Manganese</keyword>
<keyword evidence="10" id="KW-0804">Transcription</keyword>
<evidence type="ECO:0000313" key="16">
    <source>
        <dbReference type="Proteomes" id="UP000039370"/>
    </source>
</evidence>
<comment type="subunit">
    <text evidence="3">Homodimer.</text>
</comment>
<dbReference type="InterPro" id="IPR036421">
    <property type="entry name" value="Fe_dep_repressor_sf"/>
</dbReference>
<keyword evidence="7" id="KW-0805">Transcription regulation</keyword>
<evidence type="ECO:0000256" key="4">
    <source>
        <dbReference type="ARBA" id="ARBA00022386"/>
    </source>
</evidence>
<dbReference type="InterPro" id="IPR001367">
    <property type="entry name" value="Fe_dep_repressor"/>
</dbReference>
<dbReference type="Pfam" id="PF01325">
    <property type="entry name" value="Fe_dep_repress"/>
    <property type="match status" value="1"/>
</dbReference>
<evidence type="ECO:0000256" key="9">
    <source>
        <dbReference type="ARBA" id="ARBA00023159"/>
    </source>
</evidence>
<keyword evidence="8" id="KW-0238">DNA-binding</keyword>
<dbReference type="Gene3D" id="1.10.10.10">
    <property type="entry name" value="Winged helix-like DNA-binding domain superfamily/Winged helix DNA-binding domain"/>
    <property type="match status" value="1"/>
</dbReference>
<dbReference type="Proteomes" id="UP000039370">
    <property type="component" value="Unassembled WGS sequence"/>
</dbReference>
<keyword evidence="9" id="KW-0010">Activator</keyword>
<gene>
    <name evidence="15" type="ORF">CCAN11_2200007</name>
</gene>
<evidence type="ECO:0000256" key="7">
    <source>
        <dbReference type="ARBA" id="ARBA00023015"/>
    </source>
</evidence>
<dbReference type="InterPro" id="IPR036388">
    <property type="entry name" value="WH-like_DNA-bd_sf"/>
</dbReference>
<dbReference type="GO" id="GO:0003677">
    <property type="term" value="F:DNA binding"/>
    <property type="evidence" value="ECO:0007669"/>
    <property type="project" value="UniProtKB-KW"/>
</dbReference>
<dbReference type="SUPFAM" id="SSF46785">
    <property type="entry name" value="Winged helix' DNA-binding domain"/>
    <property type="match status" value="1"/>
</dbReference>
<dbReference type="Pfam" id="PF11738">
    <property type="entry name" value="DUF3298"/>
    <property type="match status" value="1"/>
</dbReference>